<name>A0A290WWT7_9BURK</name>
<proteinExistence type="inferred from homology"/>
<accession>A0A290WWT7</accession>
<dbReference type="Gene3D" id="3.40.190.290">
    <property type="match status" value="1"/>
</dbReference>
<evidence type="ECO:0000256" key="4">
    <source>
        <dbReference type="ARBA" id="ARBA00023163"/>
    </source>
</evidence>
<keyword evidence="2" id="KW-0805">Transcription regulation</keyword>
<dbReference type="PROSITE" id="PS50931">
    <property type="entry name" value="HTH_LYSR"/>
    <property type="match status" value="1"/>
</dbReference>
<sequence length="296" mass="32857">MDAMQWTLEQMRYFEAAVAAGSFSGAARRLGRAQSVVSTSIGLLEAEFGVELFDRSRRSAVLTEAGKVMHLEACELLRQAERLQLRAQLLSEAPEAQLTLALDEALPYLAISKLVKELAARYPALELVMLNATASEVAQYVEQQQADVAFHFDRGPISPVLEQQHIGSVAQGVFVAKGHAMAHGQEVSRNELTRYRQLIMDSDLNREHAFSPAVWFSDSFYSIAEMVADELGWAILPLNIANYDNYKGYLQEVPCPALALSRLPVRRLSIHGKKLSETSLWLTTRLAELLLDGPRG</sequence>
<keyword evidence="7" id="KW-1185">Reference proteome</keyword>
<evidence type="ECO:0000256" key="2">
    <source>
        <dbReference type="ARBA" id="ARBA00023015"/>
    </source>
</evidence>
<dbReference type="PANTHER" id="PTHR30126">
    <property type="entry name" value="HTH-TYPE TRANSCRIPTIONAL REGULATOR"/>
    <property type="match status" value="1"/>
</dbReference>
<dbReference type="Pfam" id="PF03466">
    <property type="entry name" value="LysR_substrate"/>
    <property type="match status" value="1"/>
</dbReference>
<reference evidence="6 7" key="1">
    <citation type="submission" date="2017-09" db="EMBL/GenBank/DDBJ databases">
        <title>Complete genome sequence of Janthinobacterium svalbardensis PAMC 27463.</title>
        <authorList>
            <person name="Cho Y.-J."/>
            <person name="Cho A."/>
            <person name="Kim O.-S."/>
            <person name="Lee J.-I."/>
        </authorList>
    </citation>
    <scope>NUCLEOTIDE SEQUENCE [LARGE SCALE GENOMIC DNA]</scope>
    <source>
        <strain evidence="6 7">PAMC 27463</strain>
    </source>
</reference>
<dbReference type="AlphaFoldDB" id="A0A290WWT7"/>
<dbReference type="Gene3D" id="1.10.10.10">
    <property type="entry name" value="Winged helix-like DNA-binding domain superfamily/Winged helix DNA-binding domain"/>
    <property type="match status" value="1"/>
</dbReference>
<keyword evidence="4" id="KW-0804">Transcription</keyword>
<dbReference type="InterPro" id="IPR000847">
    <property type="entry name" value="LysR_HTH_N"/>
</dbReference>
<dbReference type="Proteomes" id="UP000218437">
    <property type="component" value="Chromosome"/>
</dbReference>
<dbReference type="InterPro" id="IPR036388">
    <property type="entry name" value="WH-like_DNA-bd_sf"/>
</dbReference>
<evidence type="ECO:0000256" key="1">
    <source>
        <dbReference type="ARBA" id="ARBA00009437"/>
    </source>
</evidence>
<evidence type="ECO:0000313" key="6">
    <source>
        <dbReference type="EMBL" id="ATD61385.1"/>
    </source>
</evidence>
<dbReference type="InterPro" id="IPR036390">
    <property type="entry name" value="WH_DNA-bd_sf"/>
</dbReference>
<dbReference type="InterPro" id="IPR005119">
    <property type="entry name" value="LysR_subst-bd"/>
</dbReference>
<evidence type="ECO:0000256" key="3">
    <source>
        <dbReference type="ARBA" id="ARBA00023125"/>
    </source>
</evidence>
<dbReference type="EMBL" id="CP023422">
    <property type="protein sequence ID" value="ATD61385.1"/>
    <property type="molecule type" value="Genomic_DNA"/>
</dbReference>
<dbReference type="PRINTS" id="PR00039">
    <property type="entry name" value="HTHLYSR"/>
</dbReference>
<evidence type="ECO:0000259" key="5">
    <source>
        <dbReference type="PROSITE" id="PS50931"/>
    </source>
</evidence>
<feature type="domain" description="HTH lysR-type" evidence="5">
    <location>
        <begin position="6"/>
        <end position="63"/>
    </location>
</feature>
<dbReference type="SUPFAM" id="SSF46785">
    <property type="entry name" value="Winged helix' DNA-binding domain"/>
    <property type="match status" value="1"/>
</dbReference>
<organism evidence="6 7">
    <name type="scientific">Janthinobacterium svalbardensis</name>
    <dbReference type="NCBI Taxonomy" id="368607"/>
    <lineage>
        <taxon>Bacteria</taxon>
        <taxon>Pseudomonadati</taxon>
        <taxon>Pseudomonadota</taxon>
        <taxon>Betaproteobacteria</taxon>
        <taxon>Burkholderiales</taxon>
        <taxon>Oxalobacteraceae</taxon>
        <taxon>Janthinobacterium</taxon>
    </lineage>
</organism>
<keyword evidence="3" id="KW-0238">DNA-binding</keyword>
<dbReference type="KEGG" id="jsv:CNX70_15385"/>
<dbReference type="GO" id="GO:0000976">
    <property type="term" value="F:transcription cis-regulatory region binding"/>
    <property type="evidence" value="ECO:0007669"/>
    <property type="project" value="TreeGrafter"/>
</dbReference>
<gene>
    <name evidence="6" type="ORF">CNX70_15385</name>
</gene>
<dbReference type="SUPFAM" id="SSF53850">
    <property type="entry name" value="Periplasmic binding protein-like II"/>
    <property type="match status" value="1"/>
</dbReference>
<dbReference type="Pfam" id="PF00126">
    <property type="entry name" value="HTH_1"/>
    <property type="match status" value="1"/>
</dbReference>
<dbReference type="FunFam" id="1.10.10.10:FF:000001">
    <property type="entry name" value="LysR family transcriptional regulator"/>
    <property type="match status" value="1"/>
</dbReference>
<protein>
    <submittedName>
        <fullName evidence="6">LysR family transcriptional regulator</fullName>
    </submittedName>
</protein>
<dbReference type="PANTHER" id="PTHR30126:SF91">
    <property type="entry name" value="LYSR FAMILY TRANSCRIPTIONAL REGULATOR"/>
    <property type="match status" value="1"/>
</dbReference>
<evidence type="ECO:0000313" key="7">
    <source>
        <dbReference type="Proteomes" id="UP000218437"/>
    </source>
</evidence>
<comment type="similarity">
    <text evidence="1">Belongs to the LysR transcriptional regulatory family.</text>
</comment>
<dbReference type="GO" id="GO:0003700">
    <property type="term" value="F:DNA-binding transcription factor activity"/>
    <property type="evidence" value="ECO:0007669"/>
    <property type="project" value="InterPro"/>
</dbReference>
<dbReference type="CDD" id="cd05466">
    <property type="entry name" value="PBP2_LTTR_substrate"/>
    <property type="match status" value="1"/>
</dbReference>